<dbReference type="EMBL" id="BNBT01000046">
    <property type="protein sequence ID" value="GHE62533.1"/>
    <property type="molecule type" value="Genomic_DNA"/>
</dbReference>
<reference evidence="1" key="1">
    <citation type="journal article" date="2014" name="Int. J. Syst. Evol. Microbiol.">
        <title>Complete genome sequence of Corynebacterium casei LMG S-19264T (=DSM 44701T), isolated from a smear-ripened cheese.</title>
        <authorList>
            <consortium name="US DOE Joint Genome Institute (JGI-PGF)"/>
            <person name="Walter F."/>
            <person name="Albersmeier A."/>
            <person name="Kalinowski J."/>
            <person name="Ruckert C."/>
        </authorList>
    </citation>
    <scope>NUCLEOTIDE SEQUENCE</scope>
    <source>
        <strain evidence="1">JCM 4784</strain>
    </source>
</reference>
<name>A0A919DNC1_9ACTN</name>
<evidence type="ECO:0008006" key="3">
    <source>
        <dbReference type="Google" id="ProtNLM"/>
    </source>
</evidence>
<reference evidence="1" key="2">
    <citation type="submission" date="2020-09" db="EMBL/GenBank/DDBJ databases">
        <authorList>
            <person name="Sun Q."/>
            <person name="Ohkuma M."/>
        </authorList>
    </citation>
    <scope>NUCLEOTIDE SEQUENCE</scope>
    <source>
        <strain evidence="1">JCM 4784</strain>
    </source>
</reference>
<organism evidence="1 2">
    <name type="scientific">Streptomyces longispororuber</name>
    <dbReference type="NCBI Taxonomy" id="68230"/>
    <lineage>
        <taxon>Bacteria</taxon>
        <taxon>Bacillati</taxon>
        <taxon>Actinomycetota</taxon>
        <taxon>Actinomycetes</taxon>
        <taxon>Kitasatosporales</taxon>
        <taxon>Streptomycetaceae</taxon>
        <taxon>Streptomyces</taxon>
    </lineage>
</organism>
<evidence type="ECO:0000313" key="1">
    <source>
        <dbReference type="EMBL" id="GHE62533.1"/>
    </source>
</evidence>
<accession>A0A919DNC1</accession>
<dbReference type="AlphaFoldDB" id="A0A919DNC1"/>
<proteinExistence type="predicted"/>
<gene>
    <name evidence="1" type="ORF">GCM10018785_34450</name>
</gene>
<protein>
    <recommendedName>
        <fullName evidence="3">(2Fe-2S) ferredoxin domain-containing protein</fullName>
    </recommendedName>
</protein>
<comment type="caution">
    <text evidence="1">The sequence shown here is derived from an EMBL/GenBank/DDBJ whole genome shotgun (WGS) entry which is preliminary data.</text>
</comment>
<sequence length="157" mass="16451">MVPLPGTLMITARVPAVILAPMPQPSPKKASAAPRAARPTVSVCRGCCCGTPAKVPLLDHEAQLTDLRAALAEVAQVRRTDCLDVCKRANVVVVQPSPAGRAAGGRPVWLGQVNDPGASADIAAWVRAGGPGIAEPPAVLDLYAFRPSRRVRQEHED</sequence>
<evidence type="ECO:0000313" key="2">
    <source>
        <dbReference type="Proteomes" id="UP000608024"/>
    </source>
</evidence>
<dbReference type="Gene3D" id="3.40.30.10">
    <property type="entry name" value="Glutaredoxin"/>
    <property type="match status" value="1"/>
</dbReference>
<dbReference type="Proteomes" id="UP000608024">
    <property type="component" value="Unassembled WGS sequence"/>
</dbReference>
<keyword evidence="2" id="KW-1185">Reference proteome</keyword>